<protein>
    <submittedName>
        <fullName evidence="1">Energy-coupling factor transporter ATP-binding protein EcfA2</fullName>
    </submittedName>
</protein>
<dbReference type="Gene3D" id="3.40.50.300">
    <property type="entry name" value="P-loop containing nucleotide triphosphate hydrolases"/>
    <property type="match status" value="1"/>
</dbReference>
<keyword evidence="2" id="KW-1185">Reference proteome</keyword>
<name>A0ABR9LJJ9_9PSEU</name>
<dbReference type="Proteomes" id="UP000656548">
    <property type="component" value="Unassembled WGS sequence"/>
</dbReference>
<evidence type="ECO:0000313" key="1">
    <source>
        <dbReference type="EMBL" id="MBE1580467.1"/>
    </source>
</evidence>
<keyword evidence="1" id="KW-0547">Nucleotide-binding</keyword>
<dbReference type="EMBL" id="JADBEJ010000006">
    <property type="protein sequence ID" value="MBE1580467.1"/>
    <property type="molecule type" value="Genomic_DNA"/>
</dbReference>
<evidence type="ECO:0000313" key="2">
    <source>
        <dbReference type="Proteomes" id="UP000656548"/>
    </source>
</evidence>
<sequence length="271" mass="28574">MTTMITIPAANPALAWDHSGNLGLGSRLDGGGPAWFDLADDLHVSGGVITGPKGSGKSTTARALVAAARASQAVPVTTLYTAPFGGLDNPLLARIASVPILGGAPDTVIGLLHDAAEVRAEILRERGLGTLAGTELPILLAVVENAAQVVDNRPHRWARLARHAKKLNIAVLATLECEDDPTLPAGQRALWRQLSETNRIRMRGNGTEAGTARIRDGAGHEYDTRVPYFPDGDPWVHTEIAPDDPLDEATAAVFGDYYTAPDAPRVTGSFT</sequence>
<accession>A0ABR9LJJ9</accession>
<reference evidence="1 2" key="1">
    <citation type="submission" date="2020-10" db="EMBL/GenBank/DDBJ databases">
        <title>Sequencing the genomes of 1000 actinobacteria strains.</title>
        <authorList>
            <person name="Klenk H.-P."/>
        </authorList>
    </citation>
    <scope>NUCLEOTIDE SEQUENCE [LARGE SCALE GENOMIC DNA]</scope>
    <source>
        <strain evidence="1 2">DSM 46661</strain>
    </source>
</reference>
<dbReference type="InterPro" id="IPR027417">
    <property type="entry name" value="P-loop_NTPase"/>
</dbReference>
<comment type="caution">
    <text evidence="1">The sequence shown here is derived from an EMBL/GenBank/DDBJ whole genome shotgun (WGS) entry which is preliminary data.</text>
</comment>
<keyword evidence="1" id="KW-0067">ATP-binding</keyword>
<dbReference type="SUPFAM" id="SSF52540">
    <property type="entry name" value="P-loop containing nucleoside triphosphate hydrolases"/>
    <property type="match status" value="1"/>
</dbReference>
<dbReference type="RefSeq" id="WP_192747024.1">
    <property type="nucleotide sequence ID" value="NZ_JADBEJ010000006.1"/>
</dbReference>
<proteinExistence type="predicted"/>
<dbReference type="GO" id="GO:0005524">
    <property type="term" value="F:ATP binding"/>
    <property type="evidence" value="ECO:0007669"/>
    <property type="project" value="UniProtKB-KW"/>
</dbReference>
<organism evidence="1 2">
    <name type="scientific">Amycolatopsis roodepoortensis</name>
    <dbReference type="NCBI Taxonomy" id="700274"/>
    <lineage>
        <taxon>Bacteria</taxon>
        <taxon>Bacillati</taxon>
        <taxon>Actinomycetota</taxon>
        <taxon>Actinomycetes</taxon>
        <taxon>Pseudonocardiales</taxon>
        <taxon>Pseudonocardiaceae</taxon>
        <taxon>Amycolatopsis</taxon>
    </lineage>
</organism>
<gene>
    <name evidence="1" type="ORF">H4W30_007548</name>
</gene>